<comment type="caution">
    <text evidence="1">The sequence shown here is derived from an EMBL/GenBank/DDBJ whole genome shotgun (WGS) entry which is preliminary data.</text>
</comment>
<accession>A0ABN3U7I8</accession>
<dbReference type="RefSeq" id="WP_344450620.1">
    <property type="nucleotide sequence ID" value="NZ_BAAATZ010000009.1"/>
</dbReference>
<dbReference type="Proteomes" id="UP001501842">
    <property type="component" value="Unassembled WGS sequence"/>
</dbReference>
<reference evidence="1 2" key="1">
    <citation type="journal article" date="2019" name="Int. J. Syst. Evol. Microbiol.">
        <title>The Global Catalogue of Microorganisms (GCM) 10K type strain sequencing project: providing services to taxonomists for standard genome sequencing and annotation.</title>
        <authorList>
            <consortium name="The Broad Institute Genomics Platform"/>
            <consortium name="The Broad Institute Genome Sequencing Center for Infectious Disease"/>
            <person name="Wu L."/>
            <person name="Ma J."/>
        </authorList>
    </citation>
    <scope>NUCLEOTIDE SEQUENCE [LARGE SCALE GENOMIC DNA]</scope>
    <source>
        <strain evidence="1 2">JCM 8201</strain>
    </source>
</reference>
<dbReference type="SUPFAM" id="SSF111069">
    <property type="entry name" value="Hypothetical protein yfbM"/>
    <property type="match status" value="1"/>
</dbReference>
<evidence type="ECO:0008006" key="3">
    <source>
        <dbReference type="Google" id="ProtNLM"/>
    </source>
</evidence>
<protein>
    <recommendedName>
        <fullName evidence="3">DUF1877 family protein</fullName>
    </recommendedName>
</protein>
<evidence type="ECO:0000313" key="2">
    <source>
        <dbReference type="Proteomes" id="UP001501842"/>
    </source>
</evidence>
<dbReference type="EMBL" id="BAAATZ010000009">
    <property type="protein sequence ID" value="GAA2725714.1"/>
    <property type="molecule type" value="Genomic_DNA"/>
</dbReference>
<dbReference type="InterPro" id="IPR035944">
    <property type="entry name" value="YfbM-like_sf"/>
</dbReference>
<evidence type="ECO:0000313" key="1">
    <source>
        <dbReference type="EMBL" id="GAA2725714.1"/>
    </source>
</evidence>
<dbReference type="InterPro" id="IPR015068">
    <property type="entry name" value="DUF1877"/>
</dbReference>
<name>A0ABN3U7I8_9ACTN</name>
<proteinExistence type="predicted"/>
<sequence>MTSLGVHFALTSELEDGLHETNDDAEVRAFVEDIEETRWNELDILESDKAWDALHRCLTDGTLDGDDHPLCMAVLGGEHFHEGEEYTVSYVSPEQVREVSAAFAGWDEPRLRERYEALAGTDYAGPHGPEDFDYVWGTFVDLVSFFSRAASAGRAVIFTVDQ</sequence>
<dbReference type="Pfam" id="PF08974">
    <property type="entry name" value="DUF1877"/>
    <property type="match status" value="1"/>
</dbReference>
<gene>
    <name evidence="1" type="ORF">GCM10010439_26320</name>
</gene>
<keyword evidence="2" id="KW-1185">Reference proteome</keyword>
<organism evidence="1 2">
    <name type="scientific">Actinocorallia aurantiaca</name>
    <dbReference type="NCBI Taxonomy" id="46204"/>
    <lineage>
        <taxon>Bacteria</taxon>
        <taxon>Bacillati</taxon>
        <taxon>Actinomycetota</taxon>
        <taxon>Actinomycetes</taxon>
        <taxon>Streptosporangiales</taxon>
        <taxon>Thermomonosporaceae</taxon>
        <taxon>Actinocorallia</taxon>
    </lineage>
</organism>
<dbReference type="Gene3D" id="3.40.1760.10">
    <property type="entry name" value="YfbM-like super family"/>
    <property type="match status" value="1"/>
</dbReference>